<dbReference type="PANTHER" id="PTHR47529:SF1">
    <property type="entry name" value="PERIPLASMIC CHAPERONE PPID"/>
    <property type="match status" value="1"/>
</dbReference>
<dbReference type="InterPro" id="IPR027304">
    <property type="entry name" value="Trigger_fact/SurA_dom_sf"/>
</dbReference>
<sequence length="809" mass="90874">MASPLELFRKNQKVLMVPLTILAMFAFIVMDQLNPNQAPPIVGMLLFGGLFWYLGKDRGKGMLFAVIGGVVGLFVGYTVMPRQGAAMVVKTTAGNIDQMEFQTLVKNRQIANQFVIRTYYESLPEEERERAQPPRGALFGFGRDTEDDIILEYLFRKEADKMNLVVSDDAVTQYVSRYTNSKLSRDGFRKACQSMGVTEGGIYDILKDQLKARLAFQLLRPEVSLTPDQYWNFYKKFNVREELEVVGLPVKDFEAQVTAPTEAEKKAFYEKYKGVFPNETGPGSPGLRQPQRVQVEYLMVDYEETEKLVPPVTDAEIKAFYEENKERLYKNNPIPDSPDFPAPLAPQNPAAPKTNEPVEAAKPGNSDKKPTAPQPAPVKETKPKAAPEKPKESPEKKTETKTEKKEESSALDSELTTFVSLLDEKPVEAPVVAPKPGATPATTKPENATTAPAPLEPYRPLNDDLKNEIRDQLLRERTLTLMKEKITAAVTYMNDLSYRITSPAEGVAPPTPEETTKLLKEYAAKHQLIYNITPMMSAQEMEESEKYPLGTAKEPSLNQFAAQPRTVIEQLFETPVDLLYSAYEAEDSFSSALISYWKVKHVDATIPKFDDPKIDEQITEQLKLEAARPIAMKRGEELKKLILDAGDKGMSEALSGQTITGKKEGTELSTTTTESFSWMRTSTAGASNPFSMPRPELSSISAIDGAGNEFMEQIFDNMDDGDVGVLMNADKSVCYVAKVMNRIPSTEGGLTAMYQEFLKTDLFFFFSPYLPLAQMEQQQTNFEWSRELEEKYQVQKFFQELAETEERVE</sequence>
<keyword evidence="3 6" id="KW-0472">Membrane</keyword>
<protein>
    <recommendedName>
        <fullName evidence="9">Periplasmic folding chaperone</fullName>
    </recommendedName>
</protein>
<gene>
    <name evidence="7" type="ORF">Pan241w_11850</name>
</gene>
<evidence type="ECO:0008006" key="9">
    <source>
        <dbReference type="Google" id="ProtNLM"/>
    </source>
</evidence>
<name>A0A517RB59_9PLAN</name>
<dbReference type="Proteomes" id="UP000317171">
    <property type="component" value="Chromosome"/>
</dbReference>
<dbReference type="InterPro" id="IPR052029">
    <property type="entry name" value="PpiD_chaperone"/>
</dbReference>
<evidence type="ECO:0000256" key="5">
    <source>
        <dbReference type="SAM" id="MobiDB-lite"/>
    </source>
</evidence>
<evidence type="ECO:0000256" key="2">
    <source>
        <dbReference type="ARBA" id="ARBA00022475"/>
    </source>
</evidence>
<keyword evidence="8" id="KW-1185">Reference proteome</keyword>
<feature type="transmembrane region" description="Helical" evidence="6">
    <location>
        <begin position="12"/>
        <end position="30"/>
    </location>
</feature>
<dbReference type="SUPFAM" id="SSF109998">
    <property type="entry name" value="Triger factor/SurA peptide-binding domain-like"/>
    <property type="match status" value="1"/>
</dbReference>
<accession>A0A517RB59</accession>
<feature type="compositionally biased region" description="Pro residues" evidence="5">
    <location>
        <begin position="335"/>
        <end position="346"/>
    </location>
</feature>
<keyword evidence="2" id="KW-1003">Cell membrane</keyword>
<reference evidence="7 8" key="1">
    <citation type="submission" date="2019-02" db="EMBL/GenBank/DDBJ databases">
        <title>Deep-cultivation of Planctomycetes and their phenomic and genomic characterization uncovers novel biology.</title>
        <authorList>
            <person name="Wiegand S."/>
            <person name="Jogler M."/>
            <person name="Boedeker C."/>
            <person name="Pinto D."/>
            <person name="Vollmers J."/>
            <person name="Rivas-Marin E."/>
            <person name="Kohn T."/>
            <person name="Peeters S.H."/>
            <person name="Heuer A."/>
            <person name="Rast P."/>
            <person name="Oberbeckmann S."/>
            <person name="Bunk B."/>
            <person name="Jeske O."/>
            <person name="Meyerdierks A."/>
            <person name="Storesund J.E."/>
            <person name="Kallscheuer N."/>
            <person name="Luecker S."/>
            <person name="Lage O.M."/>
            <person name="Pohl T."/>
            <person name="Merkel B.J."/>
            <person name="Hornburger P."/>
            <person name="Mueller R.-W."/>
            <person name="Bruemmer F."/>
            <person name="Labrenz M."/>
            <person name="Spormann A.M."/>
            <person name="Op den Camp H."/>
            <person name="Overmann J."/>
            <person name="Amann R."/>
            <person name="Jetten M.S.M."/>
            <person name="Mascher T."/>
            <person name="Medema M.H."/>
            <person name="Devos D.P."/>
            <person name="Kaster A.-K."/>
            <person name="Ovreas L."/>
            <person name="Rohde M."/>
            <person name="Galperin M.Y."/>
            <person name="Jogler C."/>
        </authorList>
    </citation>
    <scope>NUCLEOTIDE SEQUENCE [LARGE SCALE GENOMIC DNA]</scope>
    <source>
        <strain evidence="7 8">Pan241w</strain>
    </source>
</reference>
<feature type="region of interest" description="Disordered" evidence="5">
    <location>
        <begin position="429"/>
        <end position="462"/>
    </location>
</feature>
<feature type="compositionally biased region" description="Low complexity" evidence="5">
    <location>
        <begin position="429"/>
        <end position="445"/>
    </location>
</feature>
<keyword evidence="4" id="KW-0143">Chaperone</keyword>
<comment type="subcellular location">
    <subcellularLocation>
        <location evidence="1">Cell membrane</location>
    </subcellularLocation>
</comment>
<dbReference type="PANTHER" id="PTHR47529">
    <property type="entry name" value="PEPTIDYL-PROLYL CIS-TRANS ISOMERASE D"/>
    <property type="match status" value="1"/>
</dbReference>
<dbReference type="Gene3D" id="1.10.4030.10">
    <property type="entry name" value="Porin chaperone SurA, peptide-binding domain"/>
    <property type="match status" value="1"/>
</dbReference>
<evidence type="ECO:0000256" key="3">
    <source>
        <dbReference type="ARBA" id="ARBA00023136"/>
    </source>
</evidence>
<evidence type="ECO:0000256" key="1">
    <source>
        <dbReference type="ARBA" id="ARBA00004236"/>
    </source>
</evidence>
<feature type="region of interest" description="Disordered" evidence="5">
    <location>
        <begin position="329"/>
        <end position="414"/>
    </location>
</feature>
<dbReference type="OrthoDB" id="225509at2"/>
<dbReference type="EMBL" id="CP036269">
    <property type="protein sequence ID" value="QDT41125.1"/>
    <property type="molecule type" value="Genomic_DNA"/>
</dbReference>
<dbReference type="GO" id="GO:0005886">
    <property type="term" value="C:plasma membrane"/>
    <property type="evidence" value="ECO:0007669"/>
    <property type="project" value="UniProtKB-SubCell"/>
</dbReference>
<dbReference type="AlphaFoldDB" id="A0A517RB59"/>
<evidence type="ECO:0000256" key="4">
    <source>
        <dbReference type="ARBA" id="ARBA00023186"/>
    </source>
</evidence>
<evidence type="ECO:0000256" key="6">
    <source>
        <dbReference type="SAM" id="Phobius"/>
    </source>
</evidence>
<dbReference type="KEGG" id="gaz:Pan241w_11850"/>
<proteinExistence type="predicted"/>
<keyword evidence="6" id="KW-0812">Transmembrane</keyword>
<organism evidence="7 8">
    <name type="scientific">Gimesia alba</name>
    <dbReference type="NCBI Taxonomy" id="2527973"/>
    <lineage>
        <taxon>Bacteria</taxon>
        <taxon>Pseudomonadati</taxon>
        <taxon>Planctomycetota</taxon>
        <taxon>Planctomycetia</taxon>
        <taxon>Planctomycetales</taxon>
        <taxon>Planctomycetaceae</taxon>
        <taxon>Gimesia</taxon>
    </lineage>
</organism>
<dbReference type="RefSeq" id="WP_145212221.1">
    <property type="nucleotide sequence ID" value="NZ_CP036269.1"/>
</dbReference>
<keyword evidence="6" id="KW-1133">Transmembrane helix</keyword>
<evidence type="ECO:0000313" key="8">
    <source>
        <dbReference type="Proteomes" id="UP000317171"/>
    </source>
</evidence>
<feature type="compositionally biased region" description="Basic and acidic residues" evidence="5">
    <location>
        <begin position="379"/>
        <end position="408"/>
    </location>
</feature>
<feature type="transmembrane region" description="Helical" evidence="6">
    <location>
        <begin position="36"/>
        <end position="54"/>
    </location>
</feature>
<evidence type="ECO:0000313" key="7">
    <source>
        <dbReference type="EMBL" id="QDT41125.1"/>
    </source>
</evidence>
<feature type="transmembrane region" description="Helical" evidence="6">
    <location>
        <begin position="61"/>
        <end position="80"/>
    </location>
</feature>